<dbReference type="InterPro" id="IPR002579">
    <property type="entry name" value="Met_Sox_Rdtase_MsrB_dom"/>
</dbReference>
<dbReference type="PANTHER" id="PTHR10173:SF52">
    <property type="entry name" value="METHIONINE-R-SULFOXIDE REDUCTASE B1"/>
    <property type="match status" value="1"/>
</dbReference>
<dbReference type="AlphaFoldDB" id="A0A1W7RA57"/>
<protein>
    <recommendedName>
        <fullName evidence="6">Peptide-methionine (R)-S-oxide reductase</fullName>
        <ecNumber evidence="6">1.8.4.12</ecNumber>
    </recommendedName>
</protein>
<reference evidence="8" key="1">
    <citation type="submission" date="2016-11" db="EMBL/GenBank/DDBJ databases">
        <title>Venom-gland transcriptomics and venom proteomics of the black-back scorpion (Hadrurus spadix) reveal detectability challenges and an unexplored realm of animal toxin diversity.</title>
        <authorList>
            <person name="Rokyta D.R."/>
            <person name="Ward M.J."/>
        </authorList>
    </citation>
    <scope>NUCLEOTIDE SEQUENCE</scope>
    <source>
        <tissue evidence="8">Venom gland</tissue>
    </source>
</reference>
<dbReference type="Pfam" id="PF01641">
    <property type="entry name" value="SelR"/>
    <property type="match status" value="1"/>
</dbReference>
<evidence type="ECO:0000256" key="5">
    <source>
        <dbReference type="ARBA" id="ARBA00048488"/>
    </source>
</evidence>
<dbReference type="Gene3D" id="2.170.150.20">
    <property type="entry name" value="Peptide methionine sulfoxide reductase"/>
    <property type="match status" value="1"/>
</dbReference>
<keyword evidence="4 6" id="KW-0560">Oxidoreductase</keyword>
<evidence type="ECO:0000256" key="2">
    <source>
        <dbReference type="ARBA" id="ARBA00022723"/>
    </source>
</evidence>
<proteinExistence type="inferred from homology"/>
<dbReference type="NCBIfam" id="TIGR00357">
    <property type="entry name" value="peptide-methionine (R)-S-oxide reductase MsrB"/>
    <property type="match status" value="1"/>
</dbReference>
<dbReference type="GO" id="GO:0006979">
    <property type="term" value="P:response to oxidative stress"/>
    <property type="evidence" value="ECO:0007669"/>
    <property type="project" value="InterPro"/>
</dbReference>
<evidence type="ECO:0000313" key="8">
    <source>
        <dbReference type="EMBL" id="JAV48031.1"/>
    </source>
</evidence>
<dbReference type="GO" id="GO:0005737">
    <property type="term" value="C:cytoplasm"/>
    <property type="evidence" value="ECO:0007669"/>
    <property type="project" value="TreeGrafter"/>
</dbReference>
<dbReference type="PROSITE" id="PS51790">
    <property type="entry name" value="MSRB"/>
    <property type="match status" value="1"/>
</dbReference>
<evidence type="ECO:0000259" key="7">
    <source>
        <dbReference type="PROSITE" id="PS51790"/>
    </source>
</evidence>
<organism evidence="8">
    <name type="scientific">Hadrurus spadix</name>
    <dbReference type="NCBI Taxonomy" id="141984"/>
    <lineage>
        <taxon>Eukaryota</taxon>
        <taxon>Metazoa</taxon>
        <taxon>Ecdysozoa</taxon>
        <taxon>Arthropoda</taxon>
        <taxon>Chelicerata</taxon>
        <taxon>Arachnida</taxon>
        <taxon>Scorpiones</taxon>
        <taxon>Iurida</taxon>
        <taxon>Iuroidea</taxon>
        <taxon>Hadrurus</taxon>
    </lineage>
</organism>
<dbReference type="GO" id="GO:0033743">
    <property type="term" value="F:peptide-methionine (R)-S-oxide reductase activity"/>
    <property type="evidence" value="ECO:0007669"/>
    <property type="project" value="UniProtKB-EC"/>
</dbReference>
<evidence type="ECO:0000256" key="1">
    <source>
        <dbReference type="ARBA" id="ARBA00007174"/>
    </source>
</evidence>
<comment type="similarity">
    <text evidence="1 6">Belongs to the MsrB Met sulfoxide reductase family.</text>
</comment>
<comment type="function">
    <text evidence="6">Methionine-sulfoxide reductase that specifically reduces methionine (R)-sulfoxide back to methionine. While in many cases methionine oxidation is the result of random oxidation following oxidative stress, methionine oxidation is also a post-translational modification that takes place on specific residues.</text>
</comment>
<name>A0A1W7RA57_9SCOR</name>
<dbReference type="PANTHER" id="PTHR10173">
    <property type="entry name" value="METHIONINE SULFOXIDE REDUCTASE"/>
    <property type="match status" value="1"/>
</dbReference>
<dbReference type="SUPFAM" id="SSF51316">
    <property type="entry name" value="Mss4-like"/>
    <property type="match status" value="1"/>
</dbReference>
<evidence type="ECO:0000256" key="3">
    <source>
        <dbReference type="ARBA" id="ARBA00022833"/>
    </source>
</evidence>
<keyword evidence="2 6" id="KW-0479">Metal-binding</keyword>
<dbReference type="GO" id="GO:0030091">
    <property type="term" value="P:protein repair"/>
    <property type="evidence" value="ECO:0007669"/>
    <property type="project" value="InterPro"/>
</dbReference>
<dbReference type="FunFam" id="2.170.150.20:FF:000001">
    <property type="entry name" value="Peptide methionine sulfoxide reductase MsrB"/>
    <property type="match status" value="1"/>
</dbReference>
<dbReference type="EMBL" id="GFAH01000358">
    <property type="protein sequence ID" value="JAV48031.1"/>
    <property type="molecule type" value="Transcribed_RNA"/>
</dbReference>
<comment type="catalytic activity">
    <reaction evidence="5 6">
        <text>L-methionyl-[protein] + [thioredoxin]-disulfide + H2O = L-methionyl-(R)-S-oxide-[protein] + [thioredoxin]-dithiol</text>
        <dbReference type="Rhea" id="RHEA:24164"/>
        <dbReference type="Rhea" id="RHEA-COMP:10698"/>
        <dbReference type="Rhea" id="RHEA-COMP:10700"/>
        <dbReference type="Rhea" id="RHEA-COMP:12313"/>
        <dbReference type="Rhea" id="RHEA-COMP:12314"/>
        <dbReference type="ChEBI" id="CHEBI:15377"/>
        <dbReference type="ChEBI" id="CHEBI:16044"/>
        <dbReference type="ChEBI" id="CHEBI:29950"/>
        <dbReference type="ChEBI" id="CHEBI:45764"/>
        <dbReference type="ChEBI" id="CHEBI:50058"/>
        <dbReference type="EC" id="1.8.4.12"/>
    </reaction>
</comment>
<comment type="cofactor">
    <cofactor evidence="6">
        <name>Zn(2+)</name>
        <dbReference type="ChEBI" id="CHEBI:29105"/>
    </cofactor>
    <text evidence="6">Binds 1 zinc ion per subunit.</text>
</comment>
<dbReference type="InterPro" id="IPR011057">
    <property type="entry name" value="Mss4-like_sf"/>
</dbReference>
<sequence length="193" mass="21884">MNNQVINLYRLFVRSNVHLNLNLRPSNKLYFARTFIIGFKMSNRENKHETSGASTNKIKLSEEEWKKKLTAEQYYVCRQKGTEPPFSGEYNHHDEEGTYVCVCCGASLFSSDTKFDSGCGWPAFHTALGAKEGDETDANVVRQADNSLDRQRTEVLCKQCHAHLGHVFKDGPQPTGERFCINSVSLNFKPGKK</sequence>
<dbReference type="EC" id="1.8.4.12" evidence="6"/>
<keyword evidence="3 6" id="KW-0862">Zinc</keyword>
<evidence type="ECO:0000256" key="6">
    <source>
        <dbReference type="RuleBase" id="RU365044"/>
    </source>
</evidence>
<dbReference type="InterPro" id="IPR028427">
    <property type="entry name" value="Met_Sox_Rdtase_MsrB"/>
</dbReference>
<feature type="domain" description="MsrB" evidence="7">
    <location>
        <begin position="62"/>
        <end position="191"/>
    </location>
</feature>
<dbReference type="GO" id="GO:0046872">
    <property type="term" value="F:metal ion binding"/>
    <property type="evidence" value="ECO:0007669"/>
    <property type="project" value="UniProtKB-KW"/>
</dbReference>
<evidence type="ECO:0000256" key="4">
    <source>
        <dbReference type="ARBA" id="ARBA00023002"/>
    </source>
</evidence>
<accession>A0A1W7RA57</accession>